<evidence type="ECO:0000256" key="8">
    <source>
        <dbReference type="ARBA" id="ARBA00023125"/>
    </source>
</evidence>
<feature type="domain" description="Peptidase S24/S26A/S26B/S26C" evidence="14">
    <location>
        <begin position="78"/>
        <end position="186"/>
    </location>
</feature>
<keyword evidence="8 12" id="KW-0238">DNA-binding</keyword>
<evidence type="ECO:0000256" key="1">
    <source>
        <dbReference type="ARBA" id="ARBA00007484"/>
    </source>
</evidence>
<comment type="function">
    <text evidence="12">Represses a number of genes involved in the response to DNA damage (SOS response), including recA and lexA. In the presence of single-stranded DNA, RecA interacts with LexA causing an autocatalytic cleavage which disrupts the DNA-binding part of LexA, leading to derepression of the SOS regulon and eventually DNA repair.</text>
</comment>
<keyword evidence="11 12" id="KW-0742">SOS response</keyword>
<dbReference type="Gene3D" id="1.10.10.10">
    <property type="entry name" value="Winged helix-like DNA-binding domain superfamily/Winged helix DNA-binding domain"/>
    <property type="match status" value="1"/>
</dbReference>
<evidence type="ECO:0000256" key="2">
    <source>
        <dbReference type="ARBA" id="ARBA00022491"/>
    </source>
</evidence>
<feature type="site" description="Cleavage; by autolysis" evidence="12">
    <location>
        <begin position="85"/>
        <end position="86"/>
    </location>
</feature>
<comment type="subunit">
    <text evidence="12">Homodimer.</text>
</comment>
<evidence type="ECO:0000256" key="12">
    <source>
        <dbReference type="HAMAP-Rule" id="MF_00015"/>
    </source>
</evidence>
<feature type="domain" description="LexA repressor DNA-binding" evidence="15">
    <location>
        <begin position="5"/>
        <end position="65"/>
    </location>
</feature>
<dbReference type="HAMAP" id="MF_00015">
    <property type="entry name" value="LexA"/>
    <property type="match status" value="1"/>
</dbReference>
<dbReference type="Proteomes" id="UP000886741">
    <property type="component" value="Unassembled WGS sequence"/>
</dbReference>
<evidence type="ECO:0000259" key="15">
    <source>
        <dbReference type="Pfam" id="PF01726"/>
    </source>
</evidence>
<dbReference type="InterPro" id="IPR006199">
    <property type="entry name" value="LexA_DNA-bd_dom"/>
</dbReference>
<comment type="caution">
    <text evidence="16">The sequence shown here is derived from an EMBL/GenBank/DDBJ whole genome shotgun (WGS) entry which is preliminary data.</text>
</comment>
<gene>
    <name evidence="12 16" type="primary">lexA</name>
    <name evidence="16" type="ORF">IAA83_09965</name>
</gene>
<dbReference type="GO" id="GO:0045892">
    <property type="term" value="P:negative regulation of DNA-templated transcription"/>
    <property type="evidence" value="ECO:0007669"/>
    <property type="project" value="UniProtKB-UniRule"/>
</dbReference>
<sequence length="193" mass="21395">MARTSTKQQDILEFLRTFTAENGYAPSVREICAAVGLRSTASVHYHLAELKRQGQIDIDENKNRAITLSEAHQPGRIPIIGTVAAGMPILAQENIEGYLPWDGDDTCFALRVQGYSMINAGILDGDHVVVRPQSTADTGDIVVALLDDEATVKRFRRDTHGGIWLLPENPDYQPLDGRYAKILGKVKAVYREY</sequence>
<keyword evidence="6 12" id="KW-0068">Autocatalytic cleavage</keyword>
<evidence type="ECO:0000256" key="5">
    <source>
        <dbReference type="ARBA" id="ARBA00022801"/>
    </source>
</evidence>
<evidence type="ECO:0000256" key="3">
    <source>
        <dbReference type="ARBA" id="ARBA00022705"/>
    </source>
</evidence>
<evidence type="ECO:0000256" key="9">
    <source>
        <dbReference type="ARBA" id="ARBA00023163"/>
    </source>
</evidence>
<dbReference type="GO" id="GO:0006260">
    <property type="term" value="P:DNA replication"/>
    <property type="evidence" value="ECO:0007669"/>
    <property type="project" value="UniProtKB-UniRule"/>
</dbReference>
<keyword evidence="9 12" id="KW-0804">Transcription</keyword>
<dbReference type="InterPro" id="IPR015927">
    <property type="entry name" value="Peptidase_S24_S26A/B/C"/>
</dbReference>
<evidence type="ECO:0000256" key="4">
    <source>
        <dbReference type="ARBA" id="ARBA00022763"/>
    </source>
</evidence>
<dbReference type="EC" id="3.4.21.88" evidence="12"/>
<dbReference type="SUPFAM" id="SSF51306">
    <property type="entry name" value="LexA/Signal peptidase"/>
    <property type="match status" value="1"/>
</dbReference>
<feature type="DNA-binding region" description="H-T-H motif" evidence="12">
    <location>
        <begin position="28"/>
        <end position="48"/>
    </location>
</feature>
<keyword evidence="3 12" id="KW-0235">DNA replication</keyword>
<dbReference type="FunFam" id="2.10.109.10:FF:000001">
    <property type="entry name" value="LexA repressor"/>
    <property type="match status" value="1"/>
</dbReference>
<keyword evidence="10 12" id="KW-0234">DNA repair</keyword>
<organism evidence="16 17">
    <name type="scientific">Candidatus Avoscillospira avistercoris</name>
    <dbReference type="NCBI Taxonomy" id="2840707"/>
    <lineage>
        <taxon>Bacteria</taxon>
        <taxon>Bacillati</taxon>
        <taxon>Bacillota</taxon>
        <taxon>Clostridia</taxon>
        <taxon>Eubacteriales</taxon>
        <taxon>Oscillospiraceae</taxon>
        <taxon>Oscillospiraceae incertae sedis</taxon>
        <taxon>Candidatus Avoscillospira</taxon>
    </lineage>
</organism>
<keyword evidence="7 12" id="KW-0805">Transcription regulation</keyword>
<comment type="catalytic activity">
    <reaction evidence="12">
        <text>Hydrolysis of Ala-|-Gly bond in repressor LexA.</text>
        <dbReference type="EC" id="3.4.21.88"/>
    </reaction>
</comment>
<comment type="similarity">
    <text evidence="1 12 13">Belongs to the peptidase S24 family.</text>
</comment>
<dbReference type="Gene3D" id="2.10.109.10">
    <property type="entry name" value="Umud Fragment, subunit A"/>
    <property type="match status" value="1"/>
</dbReference>
<keyword evidence="2 12" id="KW-0678">Repressor</keyword>
<reference evidence="16" key="2">
    <citation type="journal article" date="2021" name="PeerJ">
        <title>Extensive microbial diversity within the chicken gut microbiome revealed by metagenomics and culture.</title>
        <authorList>
            <person name="Gilroy R."/>
            <person name="Ravi A."/>
            <person name="Getino M."/>
            <person name="Pursley I."/>
            <person name="Horton D.L."/>
            <person name="Alikhan N.F."/>
            <person name="Baker D."/>
            <person name="Gharbi K."/>
            <person name="Hall N."/>
            <person name="Watson M."/>
            <person name="Adriaenssens E.M."/>
            <person name="Foster-Nyarko E."/>
            <person name="Jarju S."/>
            <person name="Secka A."/>
            <person name="Antonio M."/>
            <person name="Oren A."/>
            <person name="Chaudhuri R.R."/>
            <person name="La Ragione R."/>
            <person name="Hildebrand F."/>
            <person name="Pallen M.J."/>
        </authorList>
    </citation>
    <scope>NUCLEOTIDE SEQUENCE</scope>
    <source>
        <strain evidence="16">ChiBcec16-1751</strain>
    </source>
</reference>
<dbReference type="PANTHER" id="PTHR33516:SF2">
    <property type="entry name" value="LEXA REPRESSOR-RELATED"/>
    <property type="match status" value="1"/>
</dbReference>
<accession>A0A9D1FAS4</accession>
<dbReference type="Pfam" id="PF00717">
    <property type="entry name" value="Peptidase_S24"/>
    <property type="match status" value="1"/>
</dbReference>
<evidence type="ECO:0000256" key="6">
    <source>
        <dbReference type="ARBA" id="ARBA00022813"/>
    </source>
</evidence>
<dbReference type="SUPFAM" id="SSF46785">
    <property type="entry name" value="Winged helix' DNA-binding domain"/>
    <property type="match status" value="1"/>
</dbReference>
<keyword evidence="4 12" id="KW-0227">DNA damage</keyword>
<dbReference type="PANTHER" id="PTHR33516">
    <property type="entry name" value="LEXA REPRESSOR"/>
    <property type="match status" value="1"/>
</dbReference>
<evidence type="ECO:0000256" key="11">
    <source>
        <dbReference type="ARBA" id="ARBA00023236"/>
    </source>
</evidence>
<dbReference type="AlphaFoldDB" id="A0A9D1FAS4"/>
<dbReference type="InterPro" id="IPR036286">
    <property type="entry name" value="LexA/Signal_pep-like_sf"/>
</dbReference>
<dbReference type="GO" id="GO:0003677">
    <property type="term" value="F:DNA binding"/>
    <property type="evidence" value="ECO:0007669"/>
    <property type="project" value="UniProtKB-UniRule"/>
</dbReference>
<dbReference type="EMBL" id="DVJJ01000150">
    <property type="protein sequence ID" value="HIS65672.1"/>
    <property type="molecule type" value="Genomic_DNA"/>
</dbReference>
<dbReference type="InterPro" id="IPR006200">
    <property type="entry name" value="LexA"/>
</dbReference>
<dbReference type="CDD" id="cd06529">
    <property type="entry name" value="S24_LexA-like"/>
    <property type="match status" value="1"/>
</dbReference>
<evidence type="ECO:0000313" key="17">
    <source>
        <dbReference type="Proteomes" id="UP000886741"/>
    </source>
</evidence>
<proteinExistence type="inferred from homology"/>
<dbReference type="GO" id="GO:0006281">
    <property type="term" value="P:DNA repair"/>
    <property type="evidence" value="ECO:0007669"/>
    <property type="project" value="UniProtKB-UniRule"/>
</dbReference>
<dbReference type="InterPro" id="IPR036390">
    <property type="entry name" value="WH_DNA-bd_sf"/>
</dbReference>
<protein>
    <recommendedName>
        <fullName evidence="12">LexA repressor</fullName>
        <ecNumber evidence="12">3.4.21.88</ecNumber>
    </recommendedName>
</protein>
<dbReference type="InterPro" id="IPR039418">
    <property type="entry name" value="LexA-like"/>
</dbReference>
<dbReference type="GO" id="GO:0009432">
    <property type="term" value="P:SOS response"/>
    <property type="evidence" value="ECO:0007669"/>
    <property type="project" value="UniProtKB-UniRule"/>
</dbReference>
<feature type="active site" description="For autocatalytic cleavage activity" evidence="12">
    <location>
        <position position="153"/>
    </location>
</feature>
<dbReference type="InterPro" id="IPR050077">
    <property type="entry name" value="LexA_repressor"/>
</dbReference>
<dbReference type="NCBIfam" id="TIGR00498">
    <property type="entry name" value="lexA"/>
    <property type="match status" value="1"/>
</dbReference>
<dbReference type="InterPro" id="IPR006197">
    <property type="entry name" value="Peptidase_S24_LexA"/>
</dbReference>
<evidence type="ECO:0000259" key="14">
    <source>
        <dbReference type="Pfam" id="PF00717"/>
    </source>
</evidence>
<evidence type="ECO:0000256" key="10">
    <source>
        <dbReference type="ARBA" id="ARBA00023204"/>
    </source>
</evidence>
<keyword evidence="5 12" id="KW-0378">Hydrolase</keyword>
<dbReference type="InterPro" id="IPR036388">
    <property type="entry name" value="WH-like_DNA-bd_sf"/>
</dbReference>
<dbReference type="PRINTS" id="PR00726">
    <property type="entry name" value="LEXASERPTASE"/>
</dbReference>
<dbReference type="Pfam" id="PF01726">
    <property type="entry name" value="LexA_DNA_bind"/>
    <property type="match status" value="1"/>
</dbReference>
<evidence type="ECO:0000313" key="16">
    <source>
        <dbReference type="EMBL" id="HIS65672.1"/>
    </source>
</evidence>
<feature type="active site" description="For autocatalytic cleavage activity" evidence="12">
    <location>
        <position position="116"/>
    </location>
</feature>
<evidence type="ECO:0000256" key="7">
    <source>
        <dbReference type="ARBA" id="ARBA00023015"/>
    </source>
</evidence>
<reference evidence="16" key="1">
    <citation type="submission" date="2020-10" db="EMBL/GenBank/DDBJ databases">
        <authorList>
            <person name="Gilroy R."/>
        </authorList>
    </citation>
    <scope>NUCLEOTIDE SEQUENCE</scope>
    <source>
        <strain evidence="16">ChiBcec16-1751</strain>
    </source>
</reference>
<dbReference type="GO" id="GO:0004252">
    <property type="term" value="F:serine-type endopeptidase activity"/>
    <property type="evidence" value="ECO:0007669"/>
    <property type="project" value="UniProtKB-UniRule"/>
</dbReference>
<dbReference type="GO" id="GO:0006508">
    <property type="term" value="P:proteolysis"/>
    <property type="evidence" value="ECO:0007669"/>
    <property type="project" value="InterPro"/>
</dbReference>
<name>A0A9D1FAS4_9FIRM</name>
<evidence type="ECO:0000256" key="13">
    <source>
        <dbReference type="RuleBase" id="RU003991"/>
    </source>
</evidence>